<sequence>MQYEFEKYTGVKLNAEDMAYTTPALFAILAALVTGDDEEKQKELYELIDKVIKMNKGNRSETQIALAGQFAKMAISGKQ</sequence>
<dbReference type="EMBL" id="CP095785">
    <property type="protein sequence ID" value="XAG32364.1"/>
    <property type="molecule type" value="Genomic_DNA"/>
</dbReference>
<accession>A0ABZ3ELT7</accession>
<keyword evidence="2" id="KW-1185">Reference proteome</keyword>
<evidence type="ECO:0000313" key="2">
    <source>
        <dbReference type="Proteomes" id="UP001438077"/>
    </source>
</evidence>
<proteinExistence type="predicted"/>
<organism evidence="1 2">
    <name type="scientific">Proteus faecis</name>
    <dbReference type="NCBI Taxonomy" id="2050967"/>
    <lineage>
        <taxon>Bacteria</taxon>
        <taxon>Pseudomonadati</taxon>
        <taxon>Pseudomonadota</taxon>
        <taxon>Gammaproteobacteria</taxon>
        <taxon>Enterobacterales</taxon>
        <taxon>Morganellaceae</taxon>
        <taxon>Proteus</taxon>
    </lineage>
</organism>
<dbReference type="Proteomes" id="UP001438077">
    <property type="component" value="Chromosome"/>
</dbReference>
<evidence type="ECO:0000313" key="1">
    <source>
        <dbReference type="EMBL" id="XAG32364.1"/>
    </source>
</evidence>
<gene>
    <name evidence="1" type="ORF">MYW70_03865</name>
</gene>
<evidence type="ECO:0008006" key="3">
    <source>
        <dbReference type="Google" id="ProtNLM"/>
    </source>
</evidence>
<dbReference type="RefSeq" id="WP_072069175.1">
    <property type="nucleotide sequence ID" value="NZ_CP095785.1"/>
</dbReference>
<name>A0ABZ3ELT7_9GAMM</name>
<protein>
    <recommendedName>
        <fullName evidence="3">Phage protein</fullName>
    </recommendedName>
</protein>
<reference evidence="1 2" key="1">
    <citation type="submission" date="2022-03" db="EMBL/GenBank/DDBJ databases">
        <title>Sea Food Isolates.</title>
        <authorList>
            <person name="Li C."/>
        </authorList>
    </citation>
    <scope>NUCLEOTIDE SEQUENCE [LARGE SCALE GENOMIC DNA]</scope>
    <source>
        <strain evidence="1 2">19MO01SH08</strain>
    </source>
</reference>